<reference evidence="1" key="1">
    <citation type="submission" date="2014-03" db="EMBL/GenBank/DDBJ databases">
        <title>The sialotranscriptome of Amblyomma triste, Amblyomma parvum and Amblyomma cajennense ticks, uncovered by 454-based RNA-seq.</title>
        <authorList>
            <person name="Garcia G.R."/>
            <person name="Gardinassi L.G."/>
            <person name="Ribeiro J.M."/>
            <person name="Anatriello E."/>
            <person name="Ferreira B.R."/>
            <person name="Moreira H.N."/>
            <person name="Mafra C."/>
            <person name="Olegario M.M."/>
            <person name="Szabo P.J."/>
            <person name="Miranda-Santos I.K."/>
            <person name="Maruyama S.R."/>
        </authorList>
    </citation>
    <scope>NUCLEOTIDE SEQUENCE</scope>
    <source>
        <strain evidence="1">Mato Grasso do Sul</strain>
        <tissue evidence="1">Salivary glands</tissue>
    </source>
</reference>
<evidence type="ECO:0000313" key="1">
    <source>
        <dbReference type="EMBL" id="JAC28038.1"/>
    </source>
</evidence>
<dbReference type="EMBL" id="GBBM01007380">
    <property type="protein sequence ID" value="JAC28038.1"/>
    <property type="molecule type" value="mRNA"/>
</dbReference>
<name>A0A023G5A4_AMBTT</name>
<dbReference type="InterPro" id="IPR040807">
    <property type="entry name" value="DUF5522"/>
</dbReference>
<organism evidence="1">
    <name type="scientific">Amblyomma triste</name>
    <name type="common">Neotropical tick</name>
    <dbReference type="NCBI Taxonomy" id="251400"/>
    <lineage>
        <taxon>Eukaryota</taxon>
        <taxon>Metazoa</taxon>
        <taxon>Ecdysozoa</taxon>
        <taxon>Arthropoda</taxon>
        <taxon>Chelicerata</taxon>
        <taxon>Arachnida</taxon>
        <taxon>Acari</taxon>
        <taxon>Parasitiformes</taxon>
        <taxon>Ixodida</taxon>
        <taxon>Ixodoidea</taxon>
        <taxon>Ixodidae</taxon>
        <taxon>Amblyomminae</taxon>
        <taxon>Amblyomma</taxon>
    </lineage>
</organism>
<sequence>MHLASAWIWSYSARLSSVGALESNVQHGNLVVTLLLSFLSEMLARAFASRYRRCHLTRCFWTSAEEDANPGPKTEEERRQKTAEYNKIFHDMDESVCFGRLSDNERKIYEAHKLAVQRADKSYIDPVTGFNVFTGLFHYLRGYCCGFGCRHCPYQHINAKDEVKEKMVFNSAFYVPKTTSSTS</sequence>
<protein>
    <submittedName>
        <fullName evidence="1">Putative secreted protein</fullName>
    </submittedName>
</protein>
<dbReference type="PANTHER" id="PTHR21037">
    <property type="entry name" value="39S RIBOSOMAL PROTEIN L14, MITOCHONDRIAL"/>
    <property type="match status" value="1"/>
</dbReference>
<dbReference type="AlphaFoldDB" id="A0A023G5A4"/>
<dbReference type="PANTHER" id="PTHR21037:SF2">
    <property type="entry name" value="SIMILAR TO NOVEL PROTEIN"/>
    <property type="match status" value="1"/>
</dbReference>
<proteinExistence type="evidence at transcript level"/>
<accession>A0A023G5A4</accession>
<dbReference type="Pfam" id="PF17653">
    <property type="entry name" value="DUF5522"/>
    <property type="match status" value="1"/>
</dbReference>